<evidence type="ECO:0000313" key="2">
    <source>
        <dbReference type="Proteomes" id="UP000326354"/>
    </source>
</evidence>
<reference evidence="1 2" key="1">
    <citation type="submission" date="2019-08" db="EMBL/GenBank/DDBJ databases">
        <title>Complete genome sequence of Candidatus Uab amorphum.</title>
        <authorList>
            <person name="Shiratori T."/>
            <person name="Suzuki S."/>
            <person name="Kakizawa Y."/>
            <person name="Ishida K."/>
        </authorList>
    </citation>
    <scope>NUCLEOTIDE SEQUENCE [LARGE SCALE GENOMIC DNA]</scope>
    <source>
        <strain evidence="1 2">SRT547</strain>
    </source>
</reference>
<dbReference type="EMBL" id="AP019860">
    <property type="protein sequence ID" value="BBM85852.1"/>
    <property type="molecule type" value="Genomic_DNA"/>
</dbReference>
<gene>
    <name evidence="1" type="ORF">UABAM_04230</name>
</gene>
<keyword evidence="2" id="KW-1185">Reference proteome</keyword>
<name>A0A5S9IR00_UABAM</name>
<evidence type="ECO:0000313" key="1">
    <source>
        <dbReference type="EMBL" id="BBM85852.1"/>
    </source>
</evidence>
<proteinExistence type="predicted"/>
<dbReference type="AlphaFoldDB" id="A0A5S9IR00"/>
<dbReference type="RefSeq" id="WP_173013466.1">
    <property type="nucleotide sequence ID" value="NZ_AP019860.1"/>
</dbReference>
<sequence length="58" mass="7051">MKNEKVSIDDIEFVVEVSTLWEECKDDFVKQWAYELFLEFTESEEWVKIKDIMLSMPE</sequence>
<organism evidence="1 2">
    <name type="scientific">Uabimicrobium amorphum</name>
    <dbReference type="NCBI Taxonomy" id="2596890"/>
    <lineage>
        <taxon>Bacteria</taxon>
        <taxon>Pseudomonadati</taxon>
        <taxon>Planctomycetota</taxon>
        <taxon>Candidatus Uabimicrobiia</taxon>
        <taxon>Candidatus Uabimicrobiales</taxon>
        <taxon>Candidatus Uabimicrobiaceae</taxon>
        <taxon>Candidatus Uabimicrobium</taxon>
    </lineage>
</organism>
<protein>
    <submittedName>
        <fullName evidence="1">Uncharacterized protein</fullName>
    </submittedName>
</protein>
<accession>A0A5S9IR00</accession>
<dbReference type="Proteomes" id="UP000326354">
    <property type="component" value="Chromosome"/>
</dbReference>
<dbReference type="KEGG" id="uam:UABAM_04230"/>